<dbReference type="AlphaFoldDB" id="A0A4C1V290"/>
<keyword evidence="2" id="KW-1185">Reference proteome</keyword>
<gene>
    <name evidence="1" type="ORF">EVAR_81243_1</name>
</gene>
<comment type="caution">
    <text evidence="1">The sequence shown here is derived from an EMBL/GenBank/DDBJ whole genome shotgun (WGS) entry which is preliminary data.</text>
</comment>
<dbReference type="EMBL" id="BGZK01000259">
    <property type="protein sequence ID" value="GBP32436.1"/>
    <property type="molecule type" value="Genomic_DNA"/>
</dbReference>
<evidence type="ECO:0000313" key="2">
    <source>
        <dbReference type="Proteomes" id="UP000299102"/>
    </source>
</evidence>
<dbReference type="Proteomes" id="UP000299102">
    <property type="component" value="Unassembled WGS sequence"/>
</dbReference>
<reference evidence="1 2" key="1">
    <citation type="journal article" date="2019" name="Commun. Biol.">
        <title>The bagworm genome reveals a unique fibroin gene that provides high tensile strength.</title>
        <authorList>
            <person name="Kono N."/>
            <person name="Nakamura H."/>
            <person name="Ohtoshi R."/>
            <person name="Tomita M."/>
            <person name="Numata K."/>
            <person name="Arakawa K."/>
        </authorList>
    </citation>
    <scope>NUCLEOTIDE SEQUENCE [LARGE SCALE GENOMIC DNA]</scope>
</reference>
<name>A0A4C1V290_EUMVA</name>
<sequence>MKQRLLQLNLFLSEWKGRVPFTFMSLSLLGGLTMPEWKGRVPLTRSHCERITCSNISRVFIFSSNAYKVESVLWCDFDSPLPGNERSEVPASHDKRLPDSACQARCHVASCFGDMLGMFTKFSAGYSRNLQAETSCFFSKLAGRTEMVHGPLVTRGPRLPTPNLEDKCT</sequence>
<dbReference type="OrthoDB" id="16066at2759"/>
<proteinExistence type="predicted"/>
<accession>A0A4C1V290</accession>
<organism evidence="1 2">
    <name type="scientific">Eumeta variegata</name>
    <name type="common">Bagworm moth</name>
    <name type="synonym">Eumeta japonica</name>
    <dbReference type="NCBI Taxonomy" id="151549"/>
    <lineage>
        <taxon>Eukaryota</taxon>
        <taxon>Metazoa</taxon>
        <taxon>Ecdysozoa</taxon>
        <taxon>Arthropoda</taxon>
        <taxon>Hexapoda</taxon>
        <taxon>Insecta</taxon>
        <taxon>Pterygota</taxon>
        <taxon>Neoptera</taxon>
        <taxon>Endopterygota</taxon>
        <taxon>Lepidoptera</taxon>
        <taxon>Glossata</taxon>
        <taxon>Ditrysia</taxon>
        <taxon>Tineoidea</taxon>
        <taxon>Psychidae</taxon>
        <taxon>Oiketicinae</taxon>
        <taxon>Eumeta</taxon>
    </lineage>
</organism>
<evidence type="ECO:0000313" key="1">
    <source>
        <dbReference type="EMBL" id="GBP32436.1"/>
    </source>
</evidence>
<protein>
    <submittedName>
        <fullName evidence="1">Uncharacterized protein</fullName>
    </submittedName>
</protein>